<gene>
    <name evidence="2" type="ORF">LVIROSA_LOCUS18866</name>
</gene>
<evidence type="ECO:0000313" key="3">
    <source>
        <dbReference type="Proteomes" id="UP001157418"/>
    </source>
</evidence>
<protein>
    <submittedName>
        <fullName evidence="2">Uncharacterized protein</fullName>
    </submittedName>
</protein>
<keyword evidence="3" id="KW-1185">Reference proteome</keyword>
<accession>A0AAU9N7C6</accession>
<feature type="compositionally biased region" description="Polar residues" evidence="1">
    <location>
        <begin position="17"/>
        <end position="50"/>
    </location>
</feature>
<evidence type="ECO:0000313" key="2">
    <source>
        <dbReference type="EMBL" id="CAH1432199.1"/>
    </source>
</evidence>
<reference evidence="2 3" key="1">
    <citation type="submission" date="2022-01" db="EMBL/GenBank/DDBJ databases">
        <authorList>
            <person name="Xiong W."/>
            <person name="Schranz E."/>
        </authorList>
    </citation>
    <scope>NUCLEOTIDE SEQUENCE [LARGE SCALE GENOMIC DNA]</scope>
</reference>
<name>A0AAU9N7C6_9ASTR</name>
<evidence type="ECO:0000256" key="1">
    <source>
        <dbReference type="SAM" id="MobiDB-lite"/>
    </source>
</evidence>
<sequence>MATVSSLTKGVRRTGARNKSQLEWPSPDSNTNFSSRKGSNQGDSDSEFTLFTSSMHGSNVQCNIFD</sequence>
<proteinExistence type="predicted"/>
<feature type="region of interest" description="Disordered" evidence="1">
    <location>
        <begin position="1"/>
        <end position="50"/>
    </location>
</feature>
<dbReference type="AlphaFoldDB" id="A0AAU9N7C6"/>
<comment type="caution">
    <text evidence="2">The sequence shown here is derived from an EMBL/GenBank/DDBJ whole genome shotgun (WGS) entry which is preliminary data.</text>
</comment>
<dbReference type="Proteomes" id="UP001157418">
    <property type="component" value="Unassembled WGS sequence"/>
</dbReference>
<organism evidence="2 3">
    <name type="scientific">Lactuca virosa</name>
    <dbReference type="NCBI Taxonomy" id="75947"/>
    <lineage>
        <taxon>Eukaryota</taxon>
        <taxon>Viridiplantae</taxon>
        <taxon>Streptophyta</taxon>
        <taxon>Embryophyta</taxon>
        <taxon>Tracheophyta</taxon>
        <taxon>Spermatophyta</taxon>
        <taxon>Magnoliopsida</taxon>
        <taxon>eudicotyledons</taxon>
        <taxon>Gunneridae</taxon>
        <taxon>Pentapetalae</taxon>
        <taxon>asterids</taxon>
        <taxon>campanulids</taxon>
        <taxon>Asterales</taxon>
        <taxon>Asteraceae</taxon>
        <taxon>Cichorioideae</taxon>
        <taxon>Cichorieae</taxon>
        <taxon>Lactucinae</taxon>
        <taxon>Lactuca</taxon>
    </lineage>
</organism>
<dbReference type="EMBL" id="CAKMRJ010003334">
    <property type="protein sequence ID" value="CAH1432199.1"/>
    <property type="molecule type" value="Genomic_DNA"/>
</dbReference>